<evidence type="ECO:0000313" key="2">
    <source>
        <dbReference type="EMBL" id="PRZ06554.1"/>
    </source>
</evidence>
<name>A0ABX5EDS0_9MICO</name>
<dbReference type="Proteomes" id="UP000239895">
    <property type="component" value="Unassembled WGS sequence"/>
</dbReference>
<evidence type="ECO:0000313" key="3">
    <source>
        <dbReference type="Proteomes" id="UP000239895"/>
    </source>
</evidence>
<sequence>MNTRVAFVLPCPARHYDGAVPRTSGRRTDAPFPQGSYAAATWSIPSDYGGMTSALLRRSRTFVEEAGVPVQILTFSATLDVEAMQTTLLERGELVPGVTLHNVWEDIRALPDERVAPQPGAVATVRTQGAPGELVRVEEDDDGSSLRELHFRRDGTLAAVDERRLSGRRVTLYTRDGREGRSWSSVWAVYRKWIDHVLADEPAYVVVDSKSLTKFFAALRRPGIYTAHLVHGAHLTAGATDPHGPLSRTRVPLVQHVDDYDAVVFLTEGQRRDVLDRVGERDNTFVVPNSTDLPSHTTTARPDRLRGAMLASLNGRKRVPHAIRGVQRAAARTGLDVTLDVYGDGPDRDKLTRLAKKVPGVTMHGYVRGAADRLADASFLLLTSRAEGLPLVFAEAMARGCVPIAYDIRYGPADIITDGVDGFLVPQGDIDALAATIERFVTLDDAAMESMRRAAMDTAQKYSAPAVVSQWAGVFADIERRRPRPASAPAATSSPDADRSLVRRVAGMLRRAPR</sequence>
<dbReference type="EMBL" id="PVTX01000006">
    <property type="protein sequence ID" value="PRZ06554.1"/>
    <property type="molecule type" value="Genomic_DNA"/>
</dbReference>
<dbReference type="PANTHER" id="PTHR12526:SF630">
    <property type="entry name" value="GLYCOSYLTRANSFERASE"/>
    <property type="match status" value="1"/>
</dbReference>
<proteinExistence type="predicted"/>
<organism evidence="2 3">
    <name type="scientific">Isoptericola halotolerans</name>
    <dbReference type="NCBI Taxonomy" id="300560"/>
    <lineage>
        <taxon>Bacteria</taxon>
        <taxon>Bacillati</taxon>
        <taxon>Actinomycetota</taxon>
        <taxon>Actinomycetes</taxon>
        <taxon>Micrococcales</taxon>
        <taxon>Promicromonosporaceae</taxon>
        <taxon>Isoptericola</taxon>
    </lineage>
</organism>
<gene>
    <name evidence="2" type="ORF">BCL65_106229</name>
</gene>
<accession>A0ABX5EDS0</accession>
<reference evidence="2 3" key="1">
    <citation type="submission" date="2018-03" db="EMBL/GenBank/DDBJ databases">
        <title>Comparative analysis of microorganisms from saline springs in Andes Mountain Range, Colombia.</title>
        <authorList>
            <person name="Rubin E."/>
        </authorList>
    </citation>
    <scope>NUCLEOTIDE SEQUENCE [LARGE SCALE GENOMIC DNA]</scope>
    <source>
        <strain evidence="2 3">CG 23</strain>
    </source>
</reference>
<dbReference type="Pfam" id="PF13692">
    <property type="entry name" value="Glyco_trans_1_4"/>
    <property type="match status" value="1"/>
</dbReference>
<comment type="caution">
    <text evidence="2">The sequence shown here is derived from an EMBL/GenBank/DDBJ whole genome shotgun (WGS) entry which is preliminary data.</text>
</comment>
<feature type="region of interest" description="Disordered" evidence="1">
    <location>
        <begin position="483"/>
        <end position="514"/>
    </location>
</feature>
<dbReference type="Gene3D" id="3.40.50.2000">
    <property type="entry name" value="Glycogen Phosphorylase B"/>
    <property type="match status" value="3"/>
</dbReference>
<keyword evidence="3" id="KW-1185">Reference proteome</keyword>
<protein>
    <submittedName>
        <fullName evidence="2">Poly(Glycerol-phosphate) alpha-glucosyltransferase</fullName>
    </submittedName>
</protein>
<feature type="compositionally biased region" description="Low complexity" evidence="1">
    <location>
        <begin position="485"/>
        <end position="495"/>
    </location>
</feature>
<dbReference type="PANTHER" id="PTHR12526">
    <property type="entry name" value="GLYCOSYLTRANSFERASE"/>
    <property type="match status" value="1"/>
</dbReference>
<dbReference type="SUPFAM" id="SSF53756">
    <property type="entry name" value="UDP-Glycosyltransferase/glycogen phosphorylase"/>
    <property type="match status" value="1"/>
</dbReference>
<evidence type="ECO:0000256" key="1">
    <source>
        <dbReference type="SAM" id="MobiDB-lite"/>
    </source>
</evidence>